<name>A0ABW1VK72_9MICO</name>
<dbReference type="Pfam" id="PF01476">
    <property type="entry name" value="LysM"/>
    <property type="match status" value="1"/>
</dbReference>
<keyword evidence="4" id="KW-1185">Reference proteome</keyword>
<dbReference type="RefSeq" id="WP_386733269.1">
    <property type="nucleotide sequence ID" value="NZ_JBHSTP010000004.1"/>
</dbReference>
<evidence type="ECO:0000313" key="4">
    <source>
        <dbReference type="Proteomes" id="UP001596306"/>
    </source>
</evidence>
<reference evidence="4" key="1">
    <citation type="journal article" date="2019" name="Int. J. Syst. Evol. Microbiol.">
        <title>The Global Catalogue of Microorganisms (GCM) 10K type strain sequencing project: providing services to taxonomists for standard genome sequencing and annotation.</title>
        <authorList>
            <consortium name="The Broad Institute Genomics Platform"/>
            <consortium name="The Broad Institute Genome Sequencing Center for Infectious Disease"/>
            <person name="Wu L."/>
            <person name="Ma J."/>
        </authorList>
    </citation>
    <scope>NUCLEOTIDE SEQUENCE [LARGE SCALE GENOMIC DNA]</scope>
    <source>
        <strain evidence="4">CCUG 43304</strain>
    </source>
</reference>
<protein>
    <submittedName>
        <fullName evidence="3">LysM peptidoglycan-binding domain-containing protein</fullName>
    </submittedName>
</protein>
<dbReference type="CDD" id="cd00118">
    <property type="entry name" value="LysM"/>
    <property type="match status" value="1"/>
</dbReference>
<sequence length="163" mass="17010">MTEPTTWPRVPLVSPRARAILAIGVAALTATTLSGCVAPPPPPVTIVVTQTPTPKPTPVPVPTATSLDPPTPVEIVPNDPAPPVVEGPASDHGPAEGAMGPTTSDANGSLLSYTVVQGDVFFNIAQRFDLPQQQLLRMNPSIHGLGLDIYIGDVVNLDWTTTR</sequence>
<dbReference type="Gene3D" id="3.10.350.10">
    <property type="entry name" value="LysM domain"/>
    <property type="match status" value="1"/>
</dbReference>
<dbReference type="InterPro" id="IPR018392">
    <property type="entry name" value="LysM"/>
</dbReference>
<organism evidence="3 4">
    <name type="scientific">Luethyella okanaganae</name>
    <dbReference type="NCBI Taxonomy" id="69372"/>
    <lineage>
        <taxon>Bacteria</taxon>
        <taxon>Bacillati</taxon>
        <taxon>Actinomycetota</taxon>
        <taxon>Actinomycetes</taxon>
        <taxon>Micrococcales</taxon>
        <taxon>Microbacteriaceae</taxon>
        <taxon>Luethyella</taxon>
    </lineage>
</organism>
<dbReference type="EMBL" id="JBHSTP010000004">
    <property type="protein sequence ID" value="MFC6357451.1"/>
    <property type="molecule type" value="Genomic_DNA"/>
</dbReference>
<feature type="region of interest" description="Disordered" evidence="1">
    <location>
        <begin position="51"/>
        <end position="101"/>
    </location>
</feature>
<dbReference type="InterPro" id="IPR036779">
    <property type="entry name" value="LysM_dom_sf"/>
</dbReference>
<feature type="domain" description="LysM" evidence="2">
    <location>
        <begin position="111"/>
        <end position="157"/>
    </location>
</feature>
<dbReference type="SMART" id="SM00257">
    <property type="entry name" value="LysM"/>
    <property type="match status" value="1"/>
</dbReference>
<dbReference type="SUPFAM" id="SSF54106">
    <property type="entry name" value="LysM domain"/>
    <property type="match status" value="1"/>
</dbReference>
<evidence type="ECO:0000256" key="1">
    <source>
        <dbReference type="SAM" id="MobiDB-lite"/>
    </source>
</evidence>
<accession>A0ABW1VK72</accession>
<evidence type="ECO:0000313" key="3">
    <source>
        <dbReference type="EMBL" id="MFC6357451.1"/>
    </source>
</evidence>
<dbReference type="PROSITE" id="PS51782">
    <property type="entry name" value="LYSM"/>
    <property type="match status" value="1"/>
</dbReference>
<gene>
    <name evidence="3" type="ORF">ACFQB0_15175</name>
</gene>
<evidence type="ECO:0000259" key="2">
    <source>
        <dbReference type="PROSITE" id="PS51782"/>
    </source>
</evidence>
<proteinExistence type="predicted"/>
<comment type="caution">
    <text evidence="3">The sequence shown here is derived from an EMBL/GenBank/DDBJ whole genome shotgun (WGS) entry which is preliminary data.</text>
</comment>
<dbReference type="Proteomes" id="UP001596306">
    <property type="component" value="Unassembled WGS sequence"/>
</dbReference>